<organism evidence="1 2">
    <name type="scientific">Synaphobranchus kaupii</name>
    <name type="common">Kaup's arrowtooth eel</name>
    <dbReference type="NCBI Taxonomy" id="118154"/>
    <lineage>
        <taxon>Eukaryota</taxon>
        <taxon>Metazoa</taxon>
        <taxon>Chordata</taxon>
        <taxon>Craniata</taxon>
        <taxon>Vertebrata</taxon>
        <taxon>Euteleostomi</taxon>
        <taxon>Actinopterygii</taxon>
        <taxon>Neopterygii</taxon>
        <taxon>Teleostei</taxon>
        <taxon>Anguilliformes</taxon>
        <taxon>Synaphobranchidae</taxon>
        <taxon>Synaphobranchus</taxon>
    </lineage>
</organism>
<comment type="caution">
    <text evidence="1">The sequence shown here is derived from an EMBL/GenBank/DDBJ whole genome shotgun (WGS) entry which is preliminary data.</text>
</comment>
<dbReference type="AlphaFoldDB" id="A0A9Q1FF40"/>
<protein>
    <submittedName>
        <fullName evidence="1">Uncharacterized protein</fullName>
    </submittedName>
</protein>
<gene>
    <name evidence="1" type="ORF">SKAU_G00198810</name>
</gene>
<proteinExistence type="predicted"/>
<sequence>MFRKLLKPRTARSFPEKRLKAATGPALHQLKDPSRVLRERDRGIIATRDTAEARRGEARRGEARRGLTALTSARHPGLAAEGWGGSLLQPEPVTSAFACLSPCRASRLSCLSGAVRGAVFSAAAARVNGTCCCKRGSDACPRHAPPRHEALRSAVRLLDATTLGLMKARASETCVGASAP</sequence>
<evidence type="ECO:0000313" key="2">
    <source>
        <dbReference type="Proteomes" id="UP001152622"/>
    </source>
</evidence>
<reference evidence="1" key="1">
    <citation type="journal article" date="2023" name="Science">
        <title>Genome structures resolve the early diversification of teleost fishes.</title>
        <authorList>
            <person name="Parey E."/>
            <person name="Louis A."/>
            <person name="Montfort J."/>
            <person name="Bouchez O."/>
            <person name="Roques C."/>
            <person name="Iampietro C."/>
            <person name="Lluch J."/>
            <person name="Castinel A."/>
            <person name="Donnadieu C."/>
            <person name="Desvignes T."/>
            <person name="Floi Bucao C."/>
            <person name="Jouanno E."/>
            <person name="Wen M."/>
            <person name="Mejri S."/>
            <person name="Dirks R."/>
            <person name="Jansen H."/>
            <person name="Henkel C."/>
            <person name="Chen W.J."/>
            <person name="Zahm M."/>
            <person name="Cabau C."/>
            <person name="Klopp C."/>
            <person name="Thompson A.W."/>
            <person name="Robinson-Rechavi M."/>
            <person name="Braasch I."/>
            <person name="Lecointre G."/>
            <person name="Bobe J."/>
            <person name="Postlethwait J.H."/>
            <person name="Berthelot C."/>
            <person name="Roest Crollius H."/>
            <person name="Guiguen Y."/>
        </authorList>
    </citation>
    <scope>NUCLEOTIDE SEQUENCE</scope>
    <source>
        <strain evidence="1">WJC10195</strain>
    </source>
</reference>
<keyword evidence="2" id="KW-1185">Reference proteome</keyword>
<name>A0A9Q1FF40_SYNKA</name>
<dbReference type="EMBL" id="JAINUF010000006">
    <property type="protein sequence ID" value="KAJ8357087.1"/>
    <property type="molecule type" value="Genomic_DNA"/>
</dbReference>
<evidence type="ECO:0000313" key="1">
    <source>
        <dbReference type="EMBL" id="KAJ8357087.1"/>
    </source>
</evidence>
<dbReference type="Proteomes" id="UP001152622">
    <property type="component" value="Chromosome 6"/>
</dbReference>
<accession>A0A9Q1FF40</accession>